<keyword evidence="2" id="KW-1185">Reference proteome</keyword>
<evidence type="ECO:0000313" key="2">
    <source>
        <dbReference type="Proteomes" id="UP000763641"/>
    </source>
</evidence>
<comment type="caution">
    <text evidence="1">The sequence shown here is derived from an EMBL/GenBank/DDBJ whole genome shotgun (WGS) entry which is preliminary data.</text>
</comment>
<dbReference type="EMBL" id="JAFEMC010000002">
    <property type="protein sequence ID" value="MBM6576558.1"/>
    <property type="molecule type" value="Genomic_DNA"/>
</dbReference>
<sequence>MSDTGNGRSTVERALSIARTGTARSVAEIRTQLRNEGYDSVEPETAGQSIKIQLKKLIAARLAESGTP</sequence>
<dbReference type="RefSeq" id="WP_204198666.1">
    <property type="nucleotide sequence ID" value="NZ_JAFEMC010000002.1"/>
</dbReference>
<dbReference type="Proteomes" id="UP000763641">
    <property type="component" value="Unassembled WGS sequence"/>
</dbReference>
<reference evidence="1 2" key="1">
    <citation type="submission" date="2020-12" db="EMBL/GenBank/DDBJ databases">
        <title>Sphingomonas sp.</title>
        <authorList>
            <person name="Kim M.K."/>
        </authorList>
    </citation>
    <scope>NUCLEOTIDE SEQUENCE [LARGE SCALE GENOMIC DNA]</scope>
    <source>
        <strain evidence="1 2">BT552</strain>
    </source>
</reference>
<accession>A0ABS2D7Q1</accession>
<evidence type="ECO:0000313" key="1">
    <source>
        <dbReference type="EMBL" id="MBM6576558.1"/>
    </source>
</evidence>
<protein>
    <submittedName>
        <fullName evidence="1">Uncharacterized protein</fullName>
    </submittedName>
</protein>
<name>A0ABS2D7Q1_9SPHN</name>
<organism evidence="1 2">
    <name type="scientific">Sphingomonas longa</name>
    <dbReference type="NCBI Taxonomy" id="2778730"/>
    <lineage>
        <taxon>Bacteria</taxon>
        <taxon>Pseudomonadati</taxon>
        <taxon>Pseudomonadota</taxon>
        <taxon>Alphaproteobacteria</taxon>
        <taxon>Sphingomonadales</taxon>
        <taxon>Sphingomonadaceae</taxon>
        <taxon>Sphingomonas</taxon>
    </lineage>
</organism>
<proteinExistence type="predicted"/>
<gene>
    <name evidence="1" type="ORF">ILT43_09245</name>
</gene>